<comment type="caution">
    <text evidence="1">The sequence shown here is derived from an EMBL/GenBank/DDBJ whole genome shotgun (WGS) entry which is preliminary data.</text>
</comment>
<keyword evidence="2" id="KW-1185">Reference proteome</keyword>
<protein>
    <submittedName>
        <fullName evidence="1">1D-myo-inositol 2-acetamido-2-deoxy-alpha-D-glucopyranoside deacetylase</fullName>
        <ecNumber evidence="1">3.5.1.103</ecNumber>
    </submittedName>
</protein>
<dbReference type="AlphaFoldDB" id="A0A1C0U6J5"/>
<gene>
    <name evidence="1" type="primary">mshB</name>
    <name evidence="1" type="ORF">Ppb6_01125</name>
</gene>
<dbReference type="Proteomes" id="UP000093476">
    <property type="component" value="Unassembled WGS sequence"/>
</dbReference>
<dbReference type="Gene3D" id="3.40.50.10320">
    <property type="entry name" value="LmbE-like"/>
    <property type="match status" value="1"/>
</dbReference>
<dbReference type="RefSeq" id="WP_065822459.1">
    <property type="nucleotide sequence ID" value="NZ_CAWMQZ010000036.1"/>
</dbReference>
<dbReference type="EMBL" id="LOMY01000036">
    <property type="protein sequence ID" value="OCQ53505.1"/>
    <property type="molecule type" value="Genomic_DNA"/>
</dbReference>
<dbReference type="InterPro" id="IPR024078">
    <property type="entry name" value="LmbE-like_dom_sf"/>
</dbReference>
<dbReference type="GO" id="GO:0035595">
    <property type="term" value="F:N-acetylglucosaminylinositol deacetylase activity"/>
    <property type="evidence" value="ECO:0007669"/>
    <property type="project" value="UniProtKB-EC"/>
</dbReference>
<proteinExistence type="predicted"/>
<organism evidence="1 2">
    <name type="scientific">Photorhabdus australis subsp. thailandensis</name>
    <dbReference type="NCBI Taxonomy" id="2805096"/>
    <lineage>
        <taxon>Bacteria</taxon>
        <taxon>Pseudomonadati</taxon>
        <taxon>Pseudomonadota</taxon>
        <taxon>Gammaproteobacteria</taxon>
        <taxon>Enterobacterales</taxon>
        <taxon>Morganellaceae</taxon>
        <taxon>Photorhabdus</taxon>
    </lineage>
</organism>
<dbReference type="InterPro" id="IPR003737">
    <property type="entry name" value="GlcNAc_PI_deacetylase-related"/>
</dbReference>
<dbReference type="STRING" id="286156.Ppb6_01125"/>
<accession>A0A1C0U6J5</accession>
<sequence>MKLVNQNARVLVIAAHPDDEILGCGGTVALYRKMGISVTSVIFCEGVSLRYINQNVDMYSFAQNAANKLGVTDIRYLNFPDQRLDQFNLIEIIRPLEDIIKEICPTIIYCQYGGDINYDHELLFKAILVAVRPIEKYIKEVFAFDTASSTDWAYPRTFIPDTWVDITSTLEMKLQAMACYITEIRDYPHPRSLEALRNRAYSWGNQVCSLASEVFMTVRSICRDGTVPL</sequence>
<dbReference type="SUPFAM" id="SSF102588">
    <property type="entry name" value="LmbE-like"/>
    <property type="match status" value="1"/>
</dbReference>
<dbReference type="Pfam" id="PF02585">
    <property type="entry name" value="PIG-L"/>
    <property type="match status" value="1"/>
</dbReference>
<dbReference type="PANTHER" id="PTHR12993">
    <property type="entry name" value="N-ACETYLGLUCOSAMINYL-PHOSPHATIDYLINOSITOL DE-N-ACETYLASE-RELATED"/>
    <property type="match status" value="1"/>
</dbReference>
<name>A0A1C0U6J5_9GAMM</name>
<evidence type="ECO:0000313" key="2">
    <source>
        <dbReference type="Proteomes" id="UP000093476"/>
    </source>
</evidence>
<dbReference type="PANTHER" id="PTHR12993:SF30">
    <property type="entry name" value="N-ACETYL-ALPHA-D-GLUCOSAMINYL L-MALATE DEACETYLASE 1"/>
    <property type="match status" value="1"/>
</dbReference>
<evidence type="ECO:0000313" key="1">
    <source>
        <dbReference type="EMBL" id="OCQ53505.1"/>
    </source>
</evidence>
<dbReference type="EC" id="3.5.1.103" evidence="1"/>
<reference evidence="1 2" key="1">
    <citation type="submission" date="2015-12" db="EMBL/GenBank/DDBJ databases">
        <title>Genome comparisons provide insights into the role of secondary metabolites in the pathogenic phase of the Photorhabdus life cycle.</title>
        <authorList>
            <person name="Tobias N.J."/>
            <person name="Mishra B."/>
            <person name="Gupta D.K."/>
            <person name="Thines M."/>
            <person name="Stinear T.P."/>
            <person name="Bode H.B."/>
        </authorList>
    </citation>
    <scope>NUCLEOTIDE SEQUENCE [LARGE SCALE GENOMIC DNA]</scope>
    <source>
        <strain evidence="1 2">PB68.1</strain>
    </source>
</reference>
<keyword evidence="1" id="KW-0378">Hydrolase</keyword>